<keyword evidence="2" id="KW-0547">Nucleotide-binding</keyword>
<sequence>MFGRAAVSDAVDVVFRALPTSLLQFRRLTRLQQDTEGYICPLNIHDIDALLDELASKSRYSDGSVRNRIPPRKRRKREDVLKDLFRPLCPFDAACLAQIILKDLRPLMYPLSEKQLHYSAALKIKSNSIKELTIYDVMKIWDPTFSMLKIHHVCYSLGDAADVFQRGEKRFRPSFGIQLAVPKSRKGRSIHDALSPFQASEIIWAETKYDGERAQIHIQVTNGTPTIKIFSKSKRDSTNDRIAVHPVILECLGLADQSRTSQVRRDVILDAEMVPFSGEKIEEFWRIRGLIQDTAIGACARRKPAPDFQEDTQETDYSPHLDRSDDLCLGLVFFDIMHLNGESLLSTPYKKRRAVLESLIRQIPGKAILAQRWPIHMSSTQRRVTGLLSWKLPPRKANDGSEPSTAQGGRPFTPEQSLAKIFAQRLASYEEGLVLKASESLYNDWKIPWVKLKADYIPGLGDGLDLVILGACWHKERAMELRVPRSVLTTFHIGVLVNQDEIAARKDARHKFRVYFTVSYGLSRSELEDINCRFKGSDHVVLADVEGHRNLPYDFELRKDIPAPEILLMKPWLAEVYGDRFTKTNHYPDLKITSTDERDWKNVPWVQVRTPLLICGVRRQQRRFKDLWTTVYDFGKINSASSSKAIRKRKGPCTANESPLARKRQRVIEVDENGSSYDSSSTGSQASHECFEEAPRSQSTKPSSQPLQDAAVNIPGFLTSEGPHATSMPRHETHVDSSSSRLPNIFAGQNNGHLNIDVKSRYPSPPSSPTKPASSKQVDDLDHHHISGKQSNKCQTIPFGKEAPTTSAHINIPAIVDFFRDAVIWYEGGESFPMLDSVRDYLEGNRVHGTEAVLTGCGWHPTCRGSPWVKRGVIFLDAKSSEQFKPLLAEREKTSTTGLRKPLWIFNRETFEWVVSLDDLKVQALAIIS</sequence>
<dbReference type="EMBL" id="JAYKXP010000002">
    <property type="protein sequence ID" value="KAK7061121.1"/>
    <property type="molecule type" value="Genomic_DNA"/>
</dbReference>
<keyword evidence="3" id="KW-0067">ATP-binding</keyword>
<evidence type="ECO:0000256" key="3">
    <source>
        <dbReference type="ARBA" id="ARBA00022840"/>
    </source>
</evidence>
<dbReference type="GO" id="GO:0005524">
    <property type="term" value="F:ATP binding"/>
    <property type="evidence" value="ECO:0007669"/>
    <property type="project" value="UniProtKB-KW"/>
</dbReference>
<dbReference type="SUPFAM" id="SSF56091">
    <property type="entry name" value="DNA ligase/mRNA capping enzyme, catalytic domain"/>
    <property type="match status" value="1"/>
</dbReference>
<evidence type="ECO:0000313" key="6">
    <source>
        <dbReference type="EMBL" id="KAK7061121.1"/>
    </source>
</evidence>
<accession>A0AAW0EBI1</accession>
<dbReference type="InterPro" id="IPR012340">
    <property type="entry name" value="NA-bd_OB-fold"/>
</dbReference>
<reference evidence="6 7" key="1">
    <citation type="submission" date="2024-01" db="EMBL/GenBank/DDBJ databases">
        <title>A draft genome for a cacao thread blight-causing isolate of Paramarasmius palmivorus.</title>
        <authorList>
            <person name="Baruah I.K."/>
            <person name="Bukari Y."/>
            <person name="Amoako-Attah I."/>
            <person name="Meinhardt L.W."/>
            <person name="Bailey B.A."/>
            <person name="Cohen S.P."/>
        </authorList>
    </citation>
    <scope>NUCLEOTIDE SEQUENCE [LARGE SCALE GENOMIC DNA]</scope>
    <source>
        <strain evidence="6 7">GH-12</strain>
    </source>
</reference>
<dbReference type="PANTHER" id="PTHR45674">
    <property type="entry name" value="DNA LIGASE 1/3 FAMILY MEMBER"/>
    <property type="match status" value="1"/>
</dbReference>
<feature type="compositionally biased region" description="Polar residues" evidence="4">
    <location>
        <begin position="736"/>
        <end position="753"/>
    </location>
</feature>
<evidence type="ECO:0000256" key="1">
    <source>
        <dbReference type="ARBA" id="ARBA00022598"/>
    </source>
</evidence>
<dbReference type="GO" id="GO:0005634">
    <property type="term" value="C:nucleus"/>
    <property type="evidence" value="ECO:0007669"/>
    <property type="project" value="TreeGrafter"/>
</dbReference>
<dbReference type="Gene3D" id="2.40.50.140">
    <property type="entry name" value="Nucleic acid-binding proteins"/>
    <property type="match status" value="1"/>
</dbReference>
<dbReference type="GO" id="GO:0006310">
    <property type="term" value="P:DNA recombination"/>
    <property type="evidence" value="ECO:0007669"/>
    <property type="project" value="InterPro"/>
</dbReference>
<dbReference type="InterPro" id="IPR012310">
    <property type="entry name" value="DNA_ligase_ATP-dep_cent"/>
</dbReference>
<keyword evidence="7" id="KW-1185">Reference proteome</keyword>
<dbReference type="GO" id="GO:0006281">
    <property type="term" value="P:DNA repair"/>
    <property type="evidence" value="ECO:0007669"/>
    <property type="project" value="InterPro"/>
</dbReference>
<dbReference type="GO" id="GO:1903461">
    <property type="term" value="P:Okazaki fragment processing involved in mitotic DNA replication"/>
    <property type="evidence" value="ECO:0007669"/>
    <property type="project" value="TreeGrafter"/>
</dbReference>
<dbReference type="Gene3D" id="1.10.3260.10">
    <property type="entry name" value="DNA ligase, ATP-dependent, N-terminal domain"/>
    <property type="match status" value="1"/>
</dbReference>
<organism evidence="6 7">
    <name type="scientific">Paramarasmius palmivorus</name>
    <dbReference type="NCBI Taxonomy" id="297713"/>
    <lineage>
        <taxon>Eukaryota</taxon>
        <taxon>Fungi</taxon>
        <taxon>Dikarya</taxon>
        <taxon>Basidiomycota</taxon>
        <taxon>Agaricomycotina</taxon>
        <taxon>Agaricomycetes</taxon>
        <taxon>Agaricomycetidae</taxon>
        <taxon>Agaricales</taxon>
        <taxon>Marasmiineae</taxon>
        <taxon>Marasmiaceae</taxon>
        <taxon>Paramarasmius</taxon>
    </lineage>
</organism>
<dbReference type="PROSITE" id="PS50160">
    <property type="entry name" value="DNA_LIGASE_A3"/>
    <property type="match status" value="1"/>
</dbReference>
<dbReference type="Proteomes" id="UP001383192">
    <property type="component" value="Unassembled WGS sequence"/>
</dbReference>
<protein>
    <recommendedName>
        <fullName evidence="5">ATP-dependent DNA ligase family profile domain-containing protein</fullName>
    </recommendedName>
</protein>
<gene>
    <name evidence="6" type="ORF">VNI00_000857</name>
</gene>
<feature type="region of interest" description="Disordered" evidence="4">
    <location>
        <begin position="643"/>
        <end position="797"/>
    </location>
</feature>
<dbReference type="PROSITE" id="PS00697">
    <property type="entry name" value="DNA_LIGASE_A1"/>
    <property type="match status" value="1"/>
</dbReference>
<dbReference type="Pfam" id="PF01068">
    <property type="entry name" value="DNA_ligase_A_M"/>
    <property type="match status" value="1"/>
</dbReference>
<dbReference type="Gene3D" id="3.30.470.30">
    <property type="entry name" value="DNA ligase/mRNA capping enzyme"/>
    <property type="match status" value="1"/>
</dbReference>
<dbReference type="GO" id="GO:0005739">
    <property type="term" value="C:mitochondrion"/>
    <property type="evidence" value="ECO:0007669"/>
    <property type="project" value="TreeGrafter"/>
</dbReference>
<comment type="caution">
    <text evidence="6">The sequence shown here is derived from an EMBL/GenBank/DDBJ whole genome shotgun (WGS) entry which is preliminary data.</text>
</comment>
<evidence type="ECO:0000259" key="5">
    <source>
        <dbReference type="PROSITE" id="PS50160"/>
    </source>
</evidence>
<feature type="domain" description="ATP-dependent DNA ligase family profile" evidence="5">
    <location>
        <begin position="322"/>
        <end position="477"/>
    </location>
</feature>
<dbReference type="InterPro" id="IPR016059">
    <property type="entry name" value="DNA_ligase_ATP-dep_CS"/>
</dbReference>
<evidence type="ECO:0000313" key="7">
    <source>
        <dbReference type="Proteomes" id="UP001383192"/>
    </source>
</evidence>
<keyword evidence="1" id="KW-0436">Ligase</keyword>
<dbReference type="GO" id="GO:0003910">
    <property type="term" value="F:DNA ligase (ATP) activity"/>
    <property type="evidence" value="ECO:0007669"/>
    <property type="project" value="InterPro"/>
</dbReference>
<dbReference type="GO" id="GO:0003677">
    <property type="term" value="F:DNA binding"/>
    <property type="evidence" value="ECO:0007669"/>
    <property type="project" value="InterPro"/>
</dbReference>
<dbReference type="PANTHER" id="PTHR45674:SF12">
    <property type="entry name" value="ATP DEPENDENT DNA LIGASE DOMAIN-CONTAINING PROTEIN"/>
    <property type="match status" value="1"/>
</dbReference>
<dbReference type="PROSITE" id="PS00333">
    <property type="entry name" value="DNA_LIGASE_A2"/>
    <property type="match status" value="1"/>
</dbReference>
<feature type="region of interest" description="Disordered" evidence="4">
    <location>
        <begin position="394"/>
        <end position="413"/>
    </location>
</feature>
<dbReference type="InterPro" id="IPR036599">
    <property type="entry name" value="DNA_ligase_N_sf"/>
</dbReference>
<proteinExistence type="predicted"/>
<dbReference type="AlphaFoldDB" id="A0AAW0EBI1"/>
<evidence type="ECO:0000256" key="4">
    <source>
        <dbReference type="SAM" id="MobiDB-lite"/>
    </source>
</evidence>
<dbReference type="InterPro" id="IPR050191">
    <property type="entry name" value="ATP-dep_DNA_ligase"/>
</dbReference>
<feature type="compositionally biased region" description="Low complexity" evidence="4">
    <location>
        <begin position="675"/>
        <end position="687"/>
    </location>
</feature>
<name>A0AAW0EBI1_9AGAR</name>
<evidence type="ECO:0000256" key="2">
    <source>
        <dbReference type="ARBA" id="ARBA00022741"/>
    </source>
</evidence>
<feature type="compositionally biased region" description="Polar residues" evidence="4">
    <location>
        <begin position="696"/>
        <end position="707"/>
    </location>
</feature>